<dbReference type="EMBL" id="FORM01000008">
    <property type="protein sequence ID" value="SFJ48798.1"/>
    <property type="molecule type" value="Genomic_DNA"/>
</dbReference>
<evidence type="ECO:0000256" key="2">
    <source>
        <dbReference type="ARBA" id="ARBA00022692"/>
    </source>
</evidence>
<dbReference type="GO" id="GO:0016020">
    <property type="term" value="C:membrane"/>
    <property type="evidence" value="ECO:0007669"/>
    <property type="project" value="UniProtKB-SubCell"/>
</dbReference>
<keyword evidence="2 5" id="KW-0812">Transmembrane</keyword>
<dbReference type="Pfam" id="PF04973">
    <property type="entry name" value="NMN_transporter"/>
    <property type="match status" value="1"/>
</dbReference>
<feature type="transmembrane region" description="Helical" evidence="5">
    <location>
        <begin position="146"/>
        <end position="168"/>
    </location>
</feature>
<accession>A0A1I3RR62</accession>
<protein>
    <submittedName>
        <fullName evidence="6">Nicotinamide mononucleotide transporter</fullName>
    </submittedName>
</protein>
<proteinExistence type="predicted"/>
<feature type="transmembrane region" description="Helical" evidence="5">
    <location>
        <begin position="63"/>
        <end position="82"/>
    </location>
</feature>
<dbReference type="RefSeq" id="WP_090841378.1">
    <property type="nucleotide sequence ID" value="NZ_FORM01000008.1"/>
</dbReference>
<dbReference type="STRING" id="1144750.SAMN05443431_108108"/>
<gene>
    <name evidence="6" type="ORF">SAMN05443431_108108</name>
</gene>
<feature type="transmembrane region" description="Helical" evidence="5">
    <location>
        <begin position="116"/>
        <end position="134"/>
    </location>
</feature>
<organism evidence="6 7">
    <name type="scientific">Olleya namhaensis</name>
    <dbReference type="NCBI Taxonomy" id="1144750"/>
    <lineage>
        <taxon>Bacteria</taxon>
        <taxon>Pseudomonadati</taxon>
        <taxon>Bacteroidota</taxon>
        <taxon>Flavobacteriia</taxon>
        <taxon>Flavobacteriales</taxon>
        <taxon>Flavobacteriaceae</taxon>
    </lineage>
</organism>
<keyword evidence="4 5" id="KW-0472">Membrane</keyword>
<reference evidence="7" key="1">
    <citation type="submission" date="2016-10" db="EMBL/GenBank/DDBJ databases">
        <authorList>
            <person name="Varghese N."/>
            <person name="Submissions S."/>
        </authorList>
    </citation>
    <scope>NUCLEOTIDE SEQUENCE [LARGE SCALE GENOMIC DNA]</scope>
    <source>
        <strain evidence="7">DSM 28881</strain>
    </source>
</reference>
<name>A0A1I3RR62_9FLAO</name>
<feature type="transmembrane region" description="Helical" evidence="5">
    <location>
        <begin position="20"/>
        <end position="37"/>
    </location>
</feature>
<keyword evidence="3 5" id="KW-1133">Transmembrane helix</keyword>
<dbReference type="InterPro" id="IPR006419">
    <property type="entry name" value="NMN_transpt_PnuC"/>
</dbReference>
<dbReference type="Proteomes" id="UP000199559">
    <property type="component" value="Unassembled WGS sequence"/>
</dbReference>
<dbReference type="AlphaFoldDB" id="A0A1I3RR62"/>
<evidence type="ECO:0000256" key="3">
    <source>
        <dbReference type="ARBA" id="ARBA00022989"/>
    </source>
</evidence>
<keyword evidence="7" id="KW-1185">Reference proteome</keyword>
<evidence type="ECO:0000256" key="1">
    <source>
        <dbReference type="ARBA" id="ARBA00004141"/>
    </source>
</evidence>
<comment type="subcellular location">
    <subcellularLocation>
        <location evidence="1">Membrane</location>
        <topology evidence="1">Multi-pass membrane protein</topology>
    </subcellularLocation>
</comment>
<sequence length="257" mass="28972">MKHLQLPNPTLRRVVHSKYIDIVGVILVAAICFYRGFHETIYYQGGIQFGVPLSGFSDYISKGAFPIGLLSTIGAVVSLLAARMIVKQQNLGNWIGVFTTVNSGIIDYLFGNHSAIITYPLTFIIAIIATKKWSEGEQVKKADTKYWLLILLAFIASYTLVFLGFYWFGTTIKNQFFKHTVAIIFGISLVGNISTAFKYEQTFLTWSFYNLAQIIKNVIQGNVANIVKYVFYIINSILTFFDWRINGDVKKTKGELG</sequence>
<evidence type="ECO:0000313" key="7">
    <source>
        <dbReference type="Proteomes" id="UP000199559"/>
    </source>
</evidence>
<evidence type="ECO:0000256" key="4">
    <source>
        <dbReference type="ARBA" id="ARBA00023136"/>
    </source>
</evidence>
<feature type="transmembrane region" description="Helical" evidence="5">
    <location>
        <begin position="180"/>
        <end position="199"/>
    </location>
</feature>
<dbReference type="GO" id="GO:0034257">
    <property type="term" value="F:nicotinamide riboside transmembrane transporter activity"/>
    <property type="evidence" value="ECO:0007669"/>
    <property type="project" value="InterPro"/>
</dbReference>
<evidence type="ECO:0000256" key="5">
    <source>
        <dbReference type="SAM" id="Phobius"/>
    </source>
</evidence>
<evidence type="ECO:0000313" key="6">
    <source>
        <dbReference type="EMBL" id="SFJ48798.1"/>
    </source>
</evidence>